<reference evidence="3" key="1">
    <citation type="submission" date="2013-09" db="EMBL/GenBank/DDBJ databases">
        <title>The Genome Sequence of Anopheles maculatus species B.</title>
        <authorList>
            <consortium name="The Broad Institute Genomics Platform"/>
            <person name="Neafsey D.E."/>
            <person name="Besansky N."/>
            <person name="Howell P."/>
            <person name="Walton C."/>
            <person name="Young S.K."/>
            <person name="Zeng Q."/>
            <person name="Gargeya S."/>
            <person name="Fitzgerald M."/>
            <person name="Haas B."/>
            <person name="Abouelleil A."/>
            <person name="Allen A.W."/>
            <person name="Alvarado L."/>
            <person name="Arachchi H.M."/>
            <person name="Berlin A.M."/>
            <person name="Chapman S.B."/>
            <person name="Gainer-Dewar J."/>
            <person name="Goldberg J."/>
            <person name="Griggs A."/>
            <person name="Gujja S."/>
            <person name="Hansen M."/>
            <person name="Howarth C."/>
            <person name="Imamovic A."/>
            <person name="Ireland A."/>
            <person name="Larimer J."/>
            <person name="McCowan C."/>
            <person name="Murphy C."/>
            <person name="Pearson M."/>
            <person name="Poon T.W."/>
            <person name="Priest M."/>
            <person name="Roberts A."/>
            <person name="Saif S."/>
            <person name="Shea T."/>
            <person name="Sisk P."/>
            <person name="Sykes S."/>
            <person name="Wortman J."/>
            <person name="Nusbaum C."/>
            <person name="Birren B."/>
        </authorList>
    </citation>
    <scope>NUCLEOTIDE SEQUENCE [LARGE SCALE GENOMIC DNA]</scope>
    <source>
        <strain evidence="3">maculatus3</strain>
    </source>
</reference>
<feature type="compositionally biased region" description="Polar residues" evidence="1">
    <location>
        <begin position="431"/>
        <end position="440"/>
    </location>
</feature>
<dbReference type="EnsemblMetazoa" id="AMAM020085-RA">
    <property type="protein sequence ID" value="AMAM020085-PA"/>
    <property type="gene ID" value="AMAM020085"/>
</dbReference>
<name>A0A182T5L3_9DIPT</name>
<proteinExistence type="predicted"/>
<dbReference type="AlphaFoldDB" id="A0A182T5L3"/>
<reference evidence="2" key="2">
    <citation type="submission" date="2020-05" db="UniProtKB">
        <authorList>
            <consortium name="EnsemblMetazoa"/>
        </authorList>
    </citation>
    <scope>IDENTIFICATION</scope>
    <source>
        <strain evidence="2">maculatus3</strain>
    </source>
</reference>
<sequence>MLNYSKKVYVPHQLYHHSPAGKKSLPEINPSLNNIDEYLPDYDFGLKGGTASATAASAGAIPKMETRRDDSLDCKIASAEYAFKNAGSAGMDKTFHTLYKATSEGSSVYELTKVFIREDSPVESFLGSYSQLETVATRRAESPKNNVTSPAANLQTLEGADTPIDPDVAPLAANNTSAAAIVGEPKLAPESLLQFAQIAAESVKSSKAAAATSSLSSSSLFGSNCSLTAGGGSTAAVGADALNGRGCASAAWCQLWNKVQEQQQQQQQQEQEQHPQDSNFDSAGSVSHVIHNPRRHHSDLDISELELKFINTDNMNGSNRLTDSGVAANVTTGDYTIKLPAISNLDHYRGDNGWLQLSSWDTVRFGREDEDADDEEVVDEEELPEEDDHDEDEEDVDDDDEEEQDDEEDNGQDRDRVTSSSCSSIRRPRESSNSTSFIHSHLSISSDEDDLLNVAEMGDGAGVVGGAYKPGGNKSKSIDLNEFRKAFGSSPTLLNGFRGGTSCTRLVPQLSRLETIPSQYRRGYTNLNDACLSSSTSELECVSNGAAKKQHRGLLPPSTGDGSSGLSSTLLKYRKDGSVPFVRSNENLNRYKISLCTAGSTASSTNRRRMGDSDEA</sequence>
<feature type="region of interest" description="Disordered" evidence="1">
    <location>
        <begin position="368"/>
        <end position="440"/>
    </location>
</feature>
<feature type="region of interest" description="Disordered" evidence="1">
    <location>
        <begin position="264"/>
        <end position="286"/>
    </location>
</feature>
<feature type="compositionally biased region" description="Polar residues" evidence="1">
    <location>
        <begin position="276"/>
        <end position="285"/>
    </location>
</feature>
<keyword evidence="3" id="KW-1185">Reference proteome</keyword>
<evidence type="ECO:0000256" key="1">
    <source>
        <dbReference type="SAM" id="MobiDB-lite"/>
    </source>
</evidence>
<accession>A0A182T5L3</accession>
<dbReference type="VEuPathDB" id="VectorBase:AMAM020085"/>
<organism evidence="2 3">
    <name type="scientific">Anopheles maculatus</name>
    <dbReference type="NCBI Taxonomy" id="74869"/>
    <lineage>
        <taxon>Eukaryota</taxon>
        <taxon>Metazoa</taxon>
        <taxon>Ecdysozoa</taxon>
        <taxon>Arthropoda</taxon>
        <taxon>Hexapoda</taxon>
        <taxon>Insecta</taxon>
        <taxon>Pterygota</taxon>
        <taxon>Neoptera</taxon>
        <taxon>Endopterygota</taxon>
        <taxon>Diptera</taxon>
        <taxon>Nematocera</taxon>
        <taxon>Culicoidea</taxon>
        <taxon>Culicidae</taxon>
        <taxon>Anophelinae</taxon>
        <taxon>Anopheles</taxon>
        <taxon>Anopheles maculatus group</taxon>
    </lineage>
</organism>
<feature type="region of interest" description="Disordered" evidence="1">
    <location>
        <begin position="547"/>
        <end position="567"/>
    </location>
</feature>
<protein>
    <submittedName>
        <fullName evidence="2">Uncharacterized protein</fullName>
    </submittedName>
</protein>
<feature type="compositionally biased region" description="Acidic residues" evidence="1">
    <location>
        <begin position="368"/>
        <end position="410"/>
    </location>
</feature>
<feature type="compositionally biased region" description="Low complexity" evidence="1">
    <location>
        <begin position="553"/>
        <end position="567"/>
    </location>
</feature>
<evidence type="ECO:0000313" key="2">
    <source>
        <dbReference type="EnsemblMetazoa" id="AMAM020085-PA"/>
    </source>
</evidence>
<evidence type="ECO:0000313" key="3">
    <source>
        <dbReference type="Proteomes" id="UP000075901"/>
    </source>
</evidence>
<dbReference type="Proteomes" id="UP000075901">
    <property type="component" value="Unassembled WGS sequence"/>
</dbReference>